<gene>
    <name evidence="3" type="ORF">NEA10_19650</name>
</gene>
<evidence type="ECO:0000313" key="4">
    <source>
        <dbReference type="Proteomes" id="UP001056708"/>
    </source>
</evidence>
<sequence length="500" mass="58015">MTLTRSSGIPKQRRLARLLWVALTLATLVLTQLPSLARQDLASAPDYEFRGVWAASVVNIDWPSSRNLSTQQQKTELIGILNRMQQLNLNALILQIRPAGDSLYYSDIEPWSYWLTGQQGRPPSPFYDPLEFAIEEAHARNIELHAWFNPYRAKLGGNYDLAANHMARQYPQYAYPYRNLIWMDPGAKVIQDRTYEVIMDVVNRYSLDGIHLDDYFYPYPEAGVAFPDDGTYGEYLKNGGTLSRDDWRRDNVNRLVRRLYEGIKARKPEVKFGISPFGIYRPGQPPGIRGMDQFAAIYADPKLWLQQGWVDYMAPQLYWRIDPPEQSYPRLLDWWLGQNPHGRHIYAGNYLSRLNGTDWPVSEFLRQVDISRRANARKSLGNIFFSVKVFMENRFGVNESFRSQLYPRPALIPPMPWLDAQAPEAPQGVETSGHHIQWQPQYSEDVRSLALYKRENRRWQLEQILSRQQTEVEVEPGRYALRTVDALSNQSEAVQVSVRR</sequence>
<reference evidence="3" key="1">
    <citation type="submission" date="2022-06" db="EMBL/GenBank/DDBJ databases">
        <title>Genome sequence of Phormidium yuhuli AB48 isolated from an industrial photobioreactor environment.</title>
        <authorList>
            <person name="Qiu Y."/>
            <person name="Noonan A.J.C."/>
            <person name="Dofher K."/>
            <person name="Koch M."/>
            <person name="Kieft B."/>
            <person name="Lin X."/>
            <person name="Ziels R.M."/>
            <person name="Hallam S.J."/>
        </authorList>
    </citation>
    <scope>NUCLEOTIDE SEQUENCE</scope>
    <source>
        <strain evidence="3">AB48</strain>
    </source>
</reference>
<name>A0ABY5APT9_9CYAN</name>
<dbReference type="InterPro" id="IPR052177">
    <property type="entry name" value="Divisome_Glycosyl_Hydrolase"/>
</dbReference>
<feature type="domain" description="Glycosyl hydrolase-like 10" evidence="2">
    <location>
        <begin position="48"/>
        <end position="349"/>
    </location>
</feature>
<dbReference type="Pfam" id="PF02638">
    <property type="entry name" value="GHL10"/>
    <property type="match status" value="1"/>
</dbReference>
<dbReference type="PANTHER" id="PTHR43405">
    <property type="entry name" value="GLYCOSYL HYDROLASE DIGH"/>
    <property type="match status" value="1"/>
</dbReference>
<dbReference type="Gene3D" id="3.20.20.80">
    <property type="entry name" value="Glycosidases"/>
    <property type="match status" value="1"/>
</dbReference>
<evidence type="ECO:0000259" key="2">
    <source>
        <dbReference type="Pfam" id="PF02638"/>
    </source>
</evidence>
<evidence type="ECO:0000256" key="1">
    <source>
        <dbReference type="ARBA" id="ARBA00022729"/>
    </source>
</evidence>
<organism evidence="3 4">
    <name type="scientific">Phormidium yuhuli AB48</name>
    <dbReference type="NCBI Taxonomy" id="2940671"/>
    <lineage>
        <taxon>Bacteria</taxon>
        <taxon>Bacillati</taxon>
        <taxon>Cyanobacteriota</taxon>
        <taxon>Cyanophyceae</taxon>
        <taxon>Oscillatoriophycideae</taxon>
        <taxon>Oscillatoriales</taxon>
        <taxon>Oscillatoriaceae</taxon>
        <taxon>Phormidium</taxon>
        <taxon>Phormidium yuhuli</taxon>
    </lineage>
</organism>
<dbReference type="PANTHER" id="PTHR43405:SF1">
    <property type="entry name" value="GLYCOSYL HYDROLASE DIGH"/>
    <property type="match status" value="1"/>
</dbReference>
<keyword evidence="1" id="KW-0732">Signal</keyword>
<dbReference type="Proteomes" id="UP001056708">
    <property type="component" value="Chromosome"/>
</dbReference>
<dbReference type="InterPro" id="IPR017853">
    <property type="entry name" value="GH"/>
</dbReference>
<evidence type="ECO:0000313" key="3">
    <source>
        <dbReference type="EMBL" id="USR91010.1"/>
    </source>
</evidence>
<proteinExistence type="predicted"/>
<dbReference type="RefSeq" id="WP_252663039.1">
    <property type="nucleotide sequence ID" value="NZ_CP098611.1"/>
</dbReference>
<dbReference type="SUPFAM" id="SSF51445">
    <property type="entry name" value="(Trans)glycosidases"/>
    <property type="match status" value="1"/>
</dbReference>
<dbReference type="EMBL" id="CP098611">
    <property type="protein sequence ID" value="USR91010.1"/>
    <property type="molecule type" value="Genomic_DNA"/>
</dbReference>
<accession>A0ABY5APT9</accession>
<keyword evidence="4" id="KW-1185">Reference proteome</keyword>
<dbReference type="InterPro" id="IPR003790">
    <property type="entry name" value="GHL10"/>
</dbReference>
<protein>
    <submittedName>
        <fullName evidence="3">Family 10 glycosylhydrolase</fullName>
    </submittedName>
</protein>